<evidence type="ECO:0000313" key="6">
    <source>
        <dbReference type="Proteomes" id="UP000000709"/>
    </source>
</evidence>
<dbReference type="FunCoup" id="G3ARI2">
    <property type="interactions" value="92"/>
</dbReference>
<dbReference type="Pfam" id="PF25066">
    <property type="entry name" value="TPR_VPS8_2"/>
    <property type="match status" value="1"/>
</dbReference>
<protein>
    <submittedName>
        <fullName evidence="5">Uncharacterized protein</fullName>
    </submittedName>
</protein>
<dbReference type="EMBL" id="GL996503">
    <property type="protein sequence ID" value="EGW31303.1"/>
    <property type="molecule type" value="Genomic_DNA"/>
</dbReference>
<feature type="domain" description="VPS8-like TPR-like repeats" evidence="4">
    <location>
        <begin position="1093"/>
        <end position="1158"/>
    </location>
</feature>
<dbReference type="GO" id="GO:0030897">
    <property type="term" value="C:HOPS complex"/>
    <property type="evidence" value="ECO:0007669"/>
    <property type="project" value="TreeGrafter"/>
</dbReference>
<dbReference type="InParanoid" id="G3ARI2"/>
<proteinExistence type="inferred from homology"/>
<dbReference type="STRING" id="619300.G3ARI2"/>
<dbReference type="GeneID" id="18872011"/>
<feature type="region of interest" description="Disordered" evidence="2">
    <location>
        <begin position="1"/>
        <end position="21"/>
    </location>
</feature>
<evidence type="ECO:0000256" key="2">
    <source>
        <dbReference type="SAM" id="MobiDB-lite"/>
    </source>
</evidence>
<keyword evidence="6" id="KW-1185">Reference proteome</keyword>
<evidence type="ECO:0000259" key="3">
    <source>
        <dbReference type="Pfam" id="PF12816"/>
    </source>
</evidence>
<dbReference type="SUPFAM" id="SSF50978">
    <property type="entry name" value="WD40 repeat-like"/>
    <property type="match status" value="1"/>
</dbReference>
<dbReference type="Pfam" id="PF12816">
    <property type="entry name" value="TPR_Vps8"/>
    <property type="match status" value="1"/>
</dbReference>
<dbReference type="InterPro" id="IPR016024">
    <property type="entry name" value="ARM-type_fold"/>
</dbReference>
<dbReference type="PANTHER" id="PTHR12616:SF8">
    <property type="entry name" value="VACUOLAR PROTEIN SORTING-ASSOCIATED PROTEIN 8 HOMOLOG"/>
    <property type="match status" value="1"/>
</dbReference>
<dbReference type="Gene3D" id="2.130.10.10">
    <property type="entry name" value="YVTN repeat-like/Quinoprotein amine dehydrogenase"/>
    <property type="match status" value="1"/>
</dbReference>
<dbReference type="SMART" id="SM00320">
    <property type="entry name" value="WD40"/>
    <property type="match status" value="2"/>
</dbReference>
<dbReference type="eggNOG" id="KOG2079">
    <property type="taxonomic scope" value="Eukaryota"/>
</dbReference>
<dbReference type="InterPro" id="IPR015943">
    <property type="entry name" value="WD40/YVTN_repeat-like_dom_sf"/>
</dbReference>
<dbReference type="OMA" id="NQLFFHQ"/>
<dbReference type="GO" id="GO:0005770">
    <property type="term" value="C:late endosome"/>
    <property type="evidence" value="ECO:0007669"/>
    <property type="project" value="TreeGrafter"/>
</dbReference>
<dbReference type="SUPFAM" id="SSF48371">
    <property type="entry name" value="ARM repeat"/>
    <property type="match status" value="1"/>
</dbReference>
<dbReference type="InterPro" id="IPR045111">
    <property type="entry name" value="Vps41/Vps8"/>
</dbReference>
<dbReference type="AlphaFoldDB" id="G3ARI2"/>
<organism evidence="6">
    <name type="scientific">Spathaspora passalidarum (strain NRRL Y-27907 / 11-Y1)</name>
    <dbReference type="NCBI Taxonomy" id="619300"/>
    <lineage>
        <taxon>Eukaryota</taxon>
        <taxon>Fungi</taxon>
        <taxon>Dikarya</taxon>
        <taxon>Ascomycota</taxon>
        <taxon>Saccharomycotina</taxon>
        <taxon>Pichiomycetes</taxon>
        <taxon>Debaryomycetaceae</taxon>
        <taxon>Spathaspora</taxon>
    </lineage>
</organism>
<evidence type="ECO:0000259" key="4">
    <source>
        <dbReference type="Pfam" id="PF25066"/>
    </source>
</evidence>
<dbReference type="HOGENOM" id="CLU_000917_0_1_1"/>
<gene>
    <name evidence="5" type="ORF">SPAPADRAFT_56179</name>
</gene>
<dbReference type="GO" id="GO:0006623">
    <property type="term" value="P:protein targeting to vacuole"/>
    <property type="evidence" value="ECO:0007669"/>
    <property type="project" value="InterPro"/>
</dbReference>
<name>G3ARI2_SPAPN</name>
<dbReference type="InterPro" id="IPR025941">
    <property type="entry name" value="Vps8_central_dom"/>
</dbReference>
<dbReference type="PANTHER" id="PTHR12616">
    <property type="entry name" value="VACUOLAR PROTEIN SORTING VPS41"/>
    <property type="match status" value="1"/>
</dbReference>
<dbReference type="Pfam" id="PF23410">
    <property type="entry name" value="Beta-prop_VPS8"/>
    <property type="match status" value="1"/>
</dbReference>
<accession>G3ARI2</accession>
<dbReference type="KEGG" id="spaa:SPAPADRAFT_56179"/>
<dbReference type="InterPro" id="IPR036322">
    <property type="entry name" value="WD40_repeat_dom_sf"/>
</dbReference>
<dbReference type="RefSeq" id="XP_007376081.1">
    <property type="nucleotide sequence ID" value="XM_007376019.1"/>
</dbReference>
<comment type="similarity">
    <text evidence="1">Belongs to the VPS8 family.</text>
</comment>
<dbReference type="Proteomes" id="UP000000709">
    <property type="component" value="Unassembled WGS sequence"/>
</dbReference>
<evidence type="ECO:0000313" key="5">
    <source>
        <dbReference type="EMBL" id="EGW31303.1"/>
    </source>
</evidence>
<sequence>MTSQSSANSSSNSLLSDTTKSITSPLRKQRFDDRSLTKTSLALMSYQSMTSLQSPSPIADNNQSDQITNIFKWSEMNHLSQLLPSDSPSHLLEATSIYIALSTPQGIAIFTYDQKLECMLTTHESIPASNITCMTFSSDSTFLAAGFTSGHIILWDMNGDRIPSNSHQTISPYYTINPITLSSRFTKNIHGHIINTKVTSLSFISNSISRLISVDDSGLVFYHNGVKKFMNVHFTCQKILGRNDANISDEKFKILQCEMLPWGNSQQITDQMGVVALMTHTLVLIISTSSLNSKIPKVKQHFKIGKSNLVGDSPELHTTLSWFPCMEVDGKVNNARLAYSYNNVLTILELDNSSFPDNFLKVVNDLKDKDKAIQQLPFRKQCRWINQGVVSFMKWVSKDILCVVTANTLVSLYYNGKSLKPVSVDNLDFTIRNMIQFKNRLLVSTSLIKLFMGKPLTWADILLEKLAKGDYHQALTLANNYYNSTNNGKLVLVGLPKDQTQRALLIQPYLERIMKESLPYLFKEEDHSYLTVYFNIIAYIGGYDILENLYEVVPDAEFFNTLEPFIQSGSIISLPPLVLKRLVEHYVAIEKGDILTELICTLDIRTLDIDLTISLCKQFELRDCLVYVWNFILHDYETPLIEFILDFSSLSRDDQLSAYTYMSYILTGRQYPTDRFIPIESATRAKQSICDILFSSTLVTRQDNLIETDNDSSFPYLYTFLKANSFEMLSTMNEFFEDPYLNESTLTRQYLTEALLDVYEMNDELTTWDNIQLAIFIGRNYPKYSQFLRLSESTITDMFDVLCSADDVSIRQDCELALASLLPFVPDDGLIIDKIRVAKYFTVLINVYKSKGEYSKALEVWLDKEHDDDNESVAQLIENGFMLSKNAHDRVNLIRLLRQEFVRFVAMDLIMFCNVVEIYCPSVHNEVLNIKDDALAYNYLKVLFEKRSDLEYEYVVRYLELICLFNRDHVFEYVNEYKKTMNDHREQCMEILKDHVDGQALLMVSRGEYTQAEEILLQQMAKITPSLESDESVRSEFNHLLQYIIKICDDAHDNEELWLELLHQLVDMSNSESTYIHDFINTCIHDCFRYISDNSKSKQQQLVIFNRFLEQYSSTDKIATLSNIRGVLQQVFISYSYESEMLNISLKMINGDIYKNSQIIKANKLKGWNIICKNCSSCGKVMWGSGGYNLDDHILAWEARQWSKAHDIELEDKEKFHHCELIFFKCEHGYHMKCLENLGANDEKYCVICE</sequence>
<dbReference type="OrthoDB" id="289913at2759"/>
<dbReference type="InterPro" id="IPR059070">
    <property type="entry name" value="TPR_VPS8_2"/>
</dbReference>
<dbReference type="InterPro" id="IPR001680">
    <property type="entry name" value="WD40_rpt"/>
</dbReference>
<dbReference type="GO" id="GO:0034058">
    <property type="term" value="P:endosomal vesicle fusion"/>
    <property type="evidence" value="ECO:0007669"/>
    <property type="project" value="TreeGrafter"/>
</dbReference>
<dbReference type="Pfam" id="PF23413">
    <property type="entry name" value="zf_RING_Vps8_fungal"/>
    <property type="match status" value="1"/>
</dbReference>
<feature type="domain" description="Vacuolar protein sorting-associated protein 8 central" evidence="3">
    <location>
        <begin position="558"/>
        <end position="736"/>
    </location>
</feature>
<evidence type="ECO:0000256" key="1">
    <source>
        <dbReference type="ARBA" id="ARBA00009422"/>
    </source>
</evidence>
<feature type="compositionally biased region" description="Low complexity" evidence="2">
    <location>
        <begin position="1"/>
        <end position="16"/>
    </location>
</feature>
<reference evidence="5 6" key="1">
    <citation type="journal article" date="2011" name="Proc. Natl. Acad. Sci. U.S.A.">
        <title>Comparative genomics of xylose-fermenting fungi for enhanced biofuel production.</title>
        <authorList>
            <person name="Wohlbach D.J."/>
            <person name="Kuo A."/>
            <person name="Sato T.K."/>
            <person name="Potts K.M."/>
            <person name="Salamov A.A."/>
            <person name="LaButti K.M."/>
            <person name="Sun H."/>
            <person name="Clum A."/>
            <person name="Pangilinan J.L."/>
            <person name="Lindquist E.A."/>
            <person name="Lucas S."/>
            <person name="Lapidus A."/>
            <person name="Jin M."/>
            <person name="Gunawan C."/>
            <person name="Balan V."/>
            <person name="Dale B.E."/>
            <person name="Jeffries T.W."/>
            <person name="Zinkel R."/>
            <person name="Barry K.W."/>
            <person name="Grigoriev I.V."/>
            <person name="Gasch A.P."/>
        </authorList>
    </citation>
    <scope>NUCLEOTIDE SEQUENCE [LARGE SCALE GENOMIC DNA]</scope>
    <source>
        <strain evidence="6">NRRL Y-27907 / 11-Y1</strain>
    </source>
</reference>